<organism evidence="3 6">
    <name type="scientific">Leptospira adleri</name>
    <dbReference type="NCBI Taxonomy" id="2023186"/>
    <lineage>
        <taxon>Bacteria</taxon>
        <taxon>Pseudomonadati</taxon>
        <taxon>Spirochaetota</taxon>
        <taxon>Spirochaetia</taxon>
        <taxon>Leptospirales</taxon>
        <taxon>Leptospiraceae</taxon>
        <taxon>Leptospira</taxon>
    </lineage>
</organism>
<evidence type="ECO:0000256" key="1">
    <source>
        <dbReference type="SAM" id="MobiDB-lite"/>
    </source>
</evidence>
<keyword evidence="2" id="KW-1133">Transmembrane helix</keyword>
<proteinExistence type="predicted"/>
<feature type="region of interest" description="Disordered" evidence="1">
    <location>
        <begin position="321"/>
        <end position="340"/>
    </location>
</feature>
<comment type="caution">
    <text evidence="3">The sequence shown here is derived from an EMBL/GenBank/DDBJ whole genome shotgun (WGS) entry which is preliminary data.</text>
</comment>
<dbReference type="EMBL" id="NPDU01000005">
    <property type="protein sequence ID" value="PJZ63409.1"/>
    <property type="molecule type" value="Genomic_DNA"/>
</dbReference>
<evidence type="ECO:0000256" key="2">
    <source>
        <dbReference type="SAM" id="Phobius"/>
    </source>
</evidence>
<keyword evidence="5" id="KW-1185">Reference proteome</keyword>
<protein>
    <recommendedName>
        <fullName evidence="7">Lipoprotein</fullName>
    </recommendedName>
</protein>
<dbReference type="AlphaFoldDB" id="A0A2M9YUI9"/>
<sequence length="340" mass="37247">MFQTKIQKSKVGFLLFVTIVTISAFSCSLVYNVTGRTISSYAEDHLIPYMLGSKDLDSICSAGVSLAPLIASFERVSKSPDLPVLVAMLGAGMCAEKKAQEAELHYLSAVRKGKGDEATDHQAVEIRNHGLAAKRYGEAYRRFNLYYGEWNGKCPSLSKEDQFYYLIGLSASLLAILHDRAAQGVGNVPTDIPSIVSNASKCLNPEEWWGVPLALEAIIWLSIPGATPAGKDPFQQLDRAVALGDKAGVSLSRAFQIQALAGRGNQEAIKKAVIEHAKLLEKGQSRPDYQLLEAYAEQLSRHESDKIWIKEKGHRGPLLLGSFPQGKRDMKEDDDLLKGL</sequence>
<dbReference type="EMBL" id="NPDV01000001">
    <property type="protein sequence ID" value="PJZ55208.1"/>
    <property type="molecule type" value="Genomic_DNA"/>
</dbReference>
<dbReference type="Proteomes" id="UP000232149">
    <property type="component" value="Unassembled WGS sequence"/>
</dbReference>
<accession>A0A2M9YUI9</accession>
<evidence type="ECO:0000313" key="4">
    <source>
        <dbReference type="EMBL" id="PJZ63409.1"/>
    </source>
</evidence>
<evidence type="ECO:0000313" key="3">
    <source>
        <dbReference type="EMBL" id="PJZ55208.1"/>
    </source>
</evidence>
<keyword evidence="2" id="KW-0472">Membrane</keyword>
<evidence type="ECO:0000313" key="5">
    <source>
        <dbReference type="Proteomes" id="UP000232149"/>
    </source>
</evidence>
<name>A0A2M9YUI9_9LEPT</name>
<evidence type="ECO:0008006" key="7">
    <source>
        <dbReference type="Google" id="ProtNLM"/>
    </source>
</evidence>
<dbReference type="Proteomes" id="UP000232188">
    <property type="component" value="Unassembled WGS sequence"/>
</dbReference>
<keyword evidence="2" id="KW-0812">Transmembrane</keyword>
<gene>
    <name evidence="4" type="ORF">CH376_02935</name>
    <name evidence="3" type="ORF">CH380_01490</name>
</gene>
<feature type="transmembrane region" description="Helical" evidence="2">
    <location>
        <begin position="12"/>
        <end position="31"/>
    </location>
</feature>
<evidence type="ECO:0000313" key="6">
    <source>
        <dbReference type="Proteomes" id="UP000232188"/>
    </source>
</evidence>
<dbReference type="PROSITE" id="PS51257">
    <property type="entry name" value="PROKAR_LIPOPROTEIN"/>
    <property type="match status" value="1"/>
</dbReference>
<dbReference type="RefSeq" id="WP_100783948.1">
    <property type="nucleotide sequence ID" value="NZ_NPDU01000005.1"/>
</dbReference>
<reference evidence="5 6" key="1">
    <citation type="submission" date="2017-07" db="EMBL/GenBank/DDBJ databases">
        <title>Leptospira spp. isolated from tropical soils.</title>
        <authorList>
            <person name="Thibeaux R."/>
            <person name="Iraola G."/>
            <person name="Ferres I."/>
            <person name="Bierque E."/>
            <person name="Girault D."/>
            <person name="Soupe-Gilbert M.-E."/>
            <person name="Picardeau M."/>
            <person name="Goarant C."/>
        </authorList>
    </citation>
    <scope>NUCLEOTIDE SEQUENCE [LARGE SCALE GENOMIC DNA]</scope>
    <source>
        <strain evidence="3 6">FH2-B-C1</strain>
        <strain evidence="4 5">FH2-B-D1</strain>
    </source>
</reference>